<evidence type="ECO:0000256" key="4">
    <source>
        <dbReference type="ARBA" id="ARBA00022642"/>
    </source>
</evidence>
<comment type="pathway">
    <text evidence="2 11">Cofactor biosynthesis; NAD(+) biosynthesis; deamido-NAD(+) from nicotinate D-ribonucleotide: step 1/1.</text>
</comment>
<dbReference type="NCBIfam" id="NF000839">
    <property type="entry name" value="PRK00071.1-1"/>
    <property type="match status" value="1"/>
</dbReference>
<evidence type="ECO:0000256" key="3">
    <source>
        <dbReference type="ARBA" id="ARBA00009014"/>
    </source>
</evidence>
<dbReference type="HAMAP" id="MF_00244">
    <property type="entry name" value="NaMN_adenylyltr"/>
    <property type="match status" value="1"/>
</dbReference>
<name>A0A4P6P4T6_9GAMM</name>
<dbReference type="InterPro" id="IPR005248">
    <property type="entry name" value="NadD/NMNAT"/>
</dbReference>
<dbReference type="GO" id="GO:0004515">
    <property type="term" value="F:nicotinate-nucleotide adenylyltransferase activity"/>
    <property type="evidence" value="ECO:0007669"/>
    <property type="project" value="UniProtKB-UniRule"/>
</dbReference>
<dbReference type="NCBIfam" id="TIGR00125">
    <property type="entry name" value="cyt_tran_rel"/>
    <property type="match status" value="1"/>
</dbReference>
<evidence type="ECO:0000256" key="7">
    <source>
        <dbReference type="ARBA" id="ARBA00022741"/>
    </source>
</evidence>
<accession>A0A4P6P4T6</accession>
<keyword evidence="7 11" id="KW-0547">Nucleotide-binding</keyword>
<dbReference type="Pfam" id="PF01467">
    <property type="entry name" value="CTP_transf_like"/>
    <property type="match status" value="1"/>
</dbReference>
<sequence length="225" mass="25909">MNTHANKPITTSAIGIFGGTFDPIHTGHEQCAHWVADEFNLDKLIFIPAYIPPHKISQQNKPTATAKQRADMVDLVCQSQPHFSCDRRELERKGASYTLDTLKQLKSLYPNDTLYFIIGMDSLLNFTSWYQYEEILTLCHLIVNTRPNYSLDELNHDTKALLVKYQSQDNTNKKQRSFGEIIFAKPIAFDISSSQIRTQLQNNINCEHLLNTQVAEFIKKNNLYR</sequence>
<dbReference type="KEGG" id="lsd:EMK97_04935"/>
<comment type="function">
    <text evidence="1 11">Catalyzes the reversible adenylation of nicotinate mononucleotide (NaMN) to nicotinic acid adenine dinucleotide (NaAD).</text>
</comment>
<evidence type="ECO:0000256" key="1">
    <source>
        <dbReference type="ARBA" id="ARBA00002324"/>
    </source>
</evidence>
<evidence type="ECO:0000256" key="11">
    <source>
        <dbReference type="HAMAP-Rule" id="MF_00244"/>
    </source>
</evidence>
<dbReference type="GO" id="GO:0005524">
    <property type="term" value="F:ATP binding"/>
    <property type="evidence" value="ECO:0007669"/>
    <property type="project" value="UniProtKB-KW"/>
</dbReference>
<dbReference type="Gene3D" id="3.40.50.620">
    <property type="entry name" value="HUPs"/>
    <property type="match status" value="1"/>
</dbReference>
<comment type="catalytic activity">
    <reaction evidence="10 11">
        <text>nicotinate beta-D-ribonucleotide + ATP + H(+) = deamido-NAD(+) + diphosphate</text>
        <dbReference type="Rhea" id="RHEA:22860"/>
        <dbReference type="ChEBI" id="CHEBI:15378"/>
        <dbReference type="ChEBI" id="CHEBI:30616"/>
        <dbReference type="ChEBI" id="CHEBI:33019"/>
        <dbReference type="ChEBI" id="CHEBI:57502"/>
        <dbReference type="ChEBI" id="CHEBI:58437"/>
        <dbReference type="EC" id="2.7.7.18"/>
    </reaction>
</comment>
<evidence type="ECO:0000256" key="2">
    <source>
        <dbReference type="ARBA" id="ARBA00005019"/>
    </source>
</evidence>
<proteinExistence type="inferred from homology"/>
<evidence type="ECO:0000256" key="10">
    <source>
        <dbReference type="ARBA" id="ARBA00048721"/>
    </source>
</evidence>
<dbReference type="GO" id="GO:0009435">
    <property type="term" value="P:NAD+ biosynthetic process"/>
    <property type="evidence" value="ECO:0007669"/>
    <property type="project" value="UniProtKB-UniRule"/>
</dbReference>
<dbReference type="SUPFAM" id="SSF52374">
    <property type="entry name" value="Nucleotidylyl transferase"/>
    <property type="match status" value="1"/>
</dbReference>
<dbReference type="PANTHER" id="PTHR39321">
    <property type="entry name" value="NICOTINATE-NUCLEOTIDE ADENYLYLTRANSFERASE-RELATED"/>
    <property type="match status" value="1"/>
</dbReference>
<evidence type="ECO:0000256" key="9">
    <source>
        <dbReference type="ARBA" id="ARBA00023027"/>
    </source>
</evidence>
<dbReference type="InterPro" id="IPR014729">
    <property type="entry name" value="Rossmann-like_a/b/a_fold"/>
</dbReference>
<evidence type="ECO:0000313" key="13">
    <source>
        <dbReference type="EMBL" id="QBG35109.1"/>
    </source>
</evidence>
<keyword evidence="14" id="KW-1185">Reference proteome</keyword>
<evidence type="ECO:0000259" key="12">
    <source>
        <dbReference type="Pfam" id="PF01467"/>
    </source>
</evidence>
<feature type="domain" description="Cytidyltransferase-like" evidence="12">
    <location>
        <begin position="16"/>
        <end position="198"/>
    </location>
</feature>
<keyword evidence="6 11" id="KW-0548">Nucleotidyltransferase</keyword>
<evidence type="ECO:0000313" key="14">
    <source>
        <dbReference type="Proteomes" id="UP000290244"/>
    </source>
</evidence>
<comment type="similarity">
    <text evidence="3 11">Belongs to the NadD family.</text>
</comment>
<keyword evidence="4 11" id="KW-0662">Pyridine nucleotide biosynthesis</keyword>
<reference evidence="13 14" key="1">
    <citation type="submission" date="2018-12" db="EMBL/GenBank/DDBJ databases">
        <title>Complete genome of Litorilituus sediminis.</title>
        <authorList>
            <person name="Liu A."/>
            <person name="Rong J."/>
        </authorList>
    </citation>
    <scope>NUCLEOTIDE SEQUENCE [LARGE SCALE GENOMIC DNA]</scope>
    <source>
        <strain evidence="13 14">JCM 17549</strain>
    </source>
</reference>
<dbReference type="NCBIfam" id="TIGR00482">
    <property type="entry name" value="nicotinate (nicotinamide) nucleotide adenylyltransferase"/>
    <property type="match status" value="1"/>
</dbReference>
<keyword evidence="8 11" id="KW-0067">ATP-binding</keyword>
<dbReference type="NCBIfam" id="NF000840">
    <property type="entry name" value="PRK00071.1-3"/>
    <property type="match status" value="1"/>
</dbReference>
<evidence type="ECO:0000256" key="5">
    <source>
        <dbReference type="ARBA" id="ARBA00022679"/>
    </source>
</evidence>
<dbReference type="EC" id="2.7.7.18" evidence="11"/>
<evidence type="ECO:0000256" key="6">
    <source>
        <dbReference type="ARBA" id="ARBA00022695"/>
    </source>
</evidence>
<evidence type="ECO:0000256" key="8">
    <source>
        <dbReference type="ARBA" id="ARBA00022840"/>
    </source>
</evidence>
<gene>
    <name evidence="11" type="primary">nadD</name>
    <name evidence="13" type="ORF">EMK97_04935</name>
</gene>
<organism evidence="13 14">
    <name type="scientific">Litorilituus sediminis</name>
    <dbReference type="NCBI Taxonomy" id="718192"/>
    <lineage>
        <taxon>Bacteria</taxon>
        <taxon>Pseudomonadati</taxon>
        <taxon>Pseudomonadota</taxon>
        <taxon>Gammaproteobacteria</taxon>
        <taxon>Alteromonadales</taxon>
        <taxon>Colwelliaceae</taxon>
        <taxon>Litorilituus</taxon>
    </lineage>
</organism>
<dbReference type="RefSeq" id="WP_130599966.1">
    <property type="nucleotide sequence ID" value="NZ_CP034759.1"/>
</dbReference>
<dbReference type="InterPro" id="IPR004821">
    <property type="entry name" value="Cyt_trans-like"/>
</dbReference>
<dbReference type="UniPathway" id="UPA00253">
    <property type="reaction ID" value="UER00332"/>
</dbReference>
<protein>
    <recommendedName>
        <fullName evidence="11">Probable nicotinate-nucleotide adenylyltransferase</fullName>
        <ecNumber evidence="11">2.7.7.18</ecNumber>
    </recommendedName>
    <alternativeName>
        <fullName evidence="11">Deamido-NAD(+) diphosphorylase</fullName>
    </alternativeName>
    <alternativeName>
        <fullName evidence="11">Deamido-NAD(+) pyrophosphorylase</fullName>
    </alternativeName>
    <alternativeName>
        <fullName evidence="11">Nicotinate mononucleotide adenylyltransferase</fullName>
        <shortName evidence="11">NaMN adenylyltransferase</shortName>
    </alternativeName>
</protein>
<dbReference type="EMBL" id="CP034759">
    <property type="protein sequence ID" value="QBG35109.1"/>
    <property type="molecule type" value="Genomic_DNA"/>
</dbReference>
<dbReference type="Proteomes" id="UP000290244">
    <property type="component" value="Chromosome"/>
</dbReference>
<dbReference type="AlphaFoldDB" id="A0A4P6P4T6"/>
<dbReference type="OrthoDB" id="5295945at2"/>
<dbReference type="PANTHER" id="PTHR39321:SF3">
    <property type="entry name" value="PHOSPHOPANTETHEINE ADENYLYLTRANSFERASE"/>
    <property type="match status" value="1"/>
</dbReference>
<keyword evidence="9 11" id="KW-0520">NAD</keyword>
<keyword evidence="5 11" id="KW-0808">Transferase</keyword>
<dbReference type="CDD" id="cd02165">
    <property type="entry name" value="NMNAT"/>
    <property type="match status" value="1"/>
</dbReference>